<name>A0A4C1W445_EUMVA</name>
<proteinExistence type="predicted"/>
<reference evidence="1 2" key="1">
    <citation type="journal article" date="2019" name="Commun. Biol.">
        <title>The bagworm genome reveals a unique fibroin gene that provides high tensile strength.</title>
        <authorList>
            <person name="Kono N."/>
            <person name="Nakamura H."/>
            <person name="Ohtoshi R."/>
            <person name="Tomita M."/>
            <person name="Numata K."/>
            <person name="Arakawa K."/>
        </authorList>
    </citation>
    <scope>NUCLEOTIDE SEQUENCE [LARGE SCALE GENOMIC DNA]</scope>
</reference>
<evidence type="ECO:0000313" key="1">
    <source>
        <dbReference type="EMBL" id="GBP44944.1"/>
    </source>
</evidence>
<dbReference type="Proteomes" id="UP000299102">
    <property type="component" value="Unassembled WGS sequence"/>
</dbReference>
<protein>
    <submittedName>
        <fullName evidence="1">Uncharacterized protein</fullName>
    </submittedName>
</protein>
<gene>
    <name evidence="1" type="ORF">EVAR_84435_1</name>
</gene>
<accession>A0A4C1W445</accession>
<dbReference type="EMBL" id="BGZK01000461">
    <property type="protein sequence ID" value="GBP44944.1"/>
    <property type="molecule type" value="Genomic_DNA"/>
</dbReference>
<dbReference type="OrthoDB" id="8124016at2759"/>
<evidence type="ECO:0000313" key="2">
    <source>
        <dbReference type="Proteomes" id="UP000299102"/>
    </source>
</evidence>
<sequence length="490" mass="55279">MASWVIGQRFPASKLVYSRCSLAFFLMIWTEVILRLSGFVRANITSAVPHSVARHHGREASRVQLLSRPAVVASRRLRCCSLGVLRSFLVFPPHCGNKASSSNKDLHNADSQAPTAAIATTSKNEDYQEVGSGKKPKKRFISIHGSCTAEHCIELVSERLTIFGLVMETDTEITIDGAFVMVKVGKFLPCYQQLCYAYGIQLAVVDVLYKKKPYKEVEQAATHESDEYEDDGDLETEMNDRLAVTVEPTLVDSVELIPRYSALLMKVRKVVKLFKKSPTKFNLFLQKYVKEVKALIDVGSEIKFSGDECSIINELIVSLQPLKLAVEALYRRESTLITADTTLKSVVDKLYSQGTTLSAELAEALRNRIAERRFSEVTEPVQEDIMELEGNGLDDDAEPMKMTLEQELEMELKREKENFNKQKPSGQLDYEKIEQSLVVRVTAARLDLEALLECGFKRAALTERDPNLVIQNKQGFLGKRIFYRFLLPKF</sequence>
<keyword evidence="2" id="KW-1185">Reference proteome</keyword>
<dbReference type="AlphaFoldDB" id="A0A4C1W445"/>
<comment type="caution">
    <text evidence="1">The sequence shown here is derived from an EMBL/GenBank/DDBJ whole genome shotgun (WGS) entry which is preliminary data.</text>
</comment>
<organism evidence="1 2">
    <name type="scientific">Eumeta variegata</name>
    <name type="common">Bagworm moth</name>
    <name type="synonym">Eumeta japonica</name>
    <dbReference type="NCBI Taxonomy" id="151549"/>
    <lineage>
        <taxon>Eukaryota</taxon>
        <taxon>Metazoa</taxon>
        <taxon>Ecdysozoa</taxon>
        <taxon>Arthropoda</taxon>
        <taxon>Hexapoda</taxon>
        <taxon>Insecta</taxon>
        <taxon>Pterygota</taxon>
        <taxon>Neoptera</taxon>
        <taxon>Endopterygota</taxon>
        <taxon>Lepidoptera</taxon>
        <taxon>Glossata</taxon>
        <taxon>Ditrysia</taxon>
        <taxon>Tineoidea</taxon>
        <taxon>Psychidae</taxon>
        <taxon>Oiketicinae</taxon>
        <taxon>Eumeta</taxon>
    </lineage>
</organism>
<dbReference type="SUPFAM" id="SSF53098">
    <property type="entry name" value="Ribonuclease H-like"/>
    <property type="match status" value="1"/>
</dbReference>
<dbReference type="InterPro" id="IPR012337">
    <property type="entry name" value="RNaseH-like_sf"/>
</dbReference>